<evidence type="ECO:0000256" key="9">
    <source>
        <dbReference type="SAM" id="Coils"/>
    </source>
</evidence>
<dbReference type="EMBL" id="JABWDY010008505">
    <property type="protein sequence ID" value="KAF5202158.1"/>
    <property type="molecule type" value="Genomic_DNA"/>
</dbReference>
<evidence type="ECO:0000256" key="2">
    <source>
        <dbReference type="ARBA" id="ARBA00022741"/>
    </source>
</evidence>
<organism evidence="12 13">
    <name type="scientific">Thalictrum thalictroides</name>
    <name type="common">Rue-anemone</name>
    <name type="synonym">Anemone thalictroides</name>
    <dbReference type="NCBI Taxonomy" id="46969"/>
    <lineage>
        <taxon>Eukaryota</taxon>
        <taxon>Viridiplantae</taxon>
        <taxon>Streptophyta</taxon>
        <taxon>Embryophyta</taxon>
        <taxon>Tracheophyta</taxon>
        <taxon>Spermatophyta</taxon>
        <taxon>Magnoliopsida</taxon>
        <taxon>Ranunculales</taxon>
        <taxon>Ranunculaceae</taxon>
        <taxon>Thalictroideae</taxon>
        <taxon>Thalictrum</taxon>
    </lineage>
</organism>
<comment type="caution">
    <text evidence="12">The sequence shown here is derived from an EMBL/GenBank/DDBJ whole genome shotgun (WGS) entry which is preliminary data.</text>
</comment>
<dbReference type="AlphaFoldDB" id="A0A7J6WZY9"/>
<evidence type="ECO:0000313" key="13">
    <source>
        <dbReference type="Proteomes" id="UP000554482"/>
    </source>
</evidence>
<feature type="compositionally biased region" description="Polar residues" evidence="10">
    <location>
        <begin position="15"/>
        <end position="24"/>
    </location>
</feature>
<dbReference type="SUPFAM" id="SSF52540">
    <property type="entry name" value="P-loop containing nucleoside triphosphate hydrolases"/>
    <property type="match status" value="1"/>
</dbReference>
<dbReference type="PROSITE" id="PS50067">
    <property type="entry name" value="KINESIN_MOTOR_2"/>
    <property type="match status" value="1"/>
</dbReference>
<evidence type="ECO:0000256" key="6">
    <source>
        <dbReference type="ARBA" id="ARBA00061615"/>
    </source>
</evidence>
<dbReference type="InterPro" id="IPR027640">
    <property type="entry name" value="Kinesin-like_fam"/>
</dbReference>
<proteinExistence type="inferred from homology"/>
<feature type="coiled-coil region" evidence="9">
    <location>
        <begin position="420"/>
        <end position="531"/>
    </location>
</feature>
<evidence type="ECO:0000256" key="3">
    <source>
        <dbReference type="ARBA" id="ARBA00022840"/>
    </source>
</evidence>
<sequence length="960" mass="106444">MAPSPAPTPTPKSLHSVTTPLTKTPHSKHRLHFNSAKHTHPSLNSIATPKETPQAEHPVEVIGRIRDYPDQKEKPISTLLISSDQSSIRVRTEIGYRNFTLDGVSVSEEEGLDEFYQKFIKSRIMGVKMGDKCTIMMYGPTGAGKSHTMFGCPKQPGIVYRALKDILGEANEENETGAQPIGFGSFVQVTVLEIYNEEIYDLLSSNNGGGLGFGWPKGNASKVRLEVMGKKAKNATFLSGNEAGKISREVAKVEKRRIVKSTLCNDRSSRSHCMIILEVPTVGGRLMLVDMAGSENIEQAGQVGFEAKMQTAKINQGNIALKRVVESIANGDSHVPFRDSKLTMLLQDSFEDDKSKILMILCASPDPKELHKTISTLEYGAKAKCIVRGGHTPNKDKVSTGDGASAVILGSRIEAMDQFIIKLQMENRRREKERNEAHKELMKKEEEVAALKAKLELMEKRKPVESEEEINLKVKEREQILKLELEKKLQECQKMADEFVEMGKKRMEEKIIQQQEELELLRRRLEELESELCRSRGSAGVDNSKDIEGSGIAKRLMELYADGDQGMEKSMDLDMGDQQPIVVHVVKEGGMGVSSEVKSYSDHSGQSPSQLTTKEVEEDASLIAPRFTGKLYLSTVFEEDGEGEENENTEDEEVEKLVVEESAVHSSRRNGDARPDFIIDTDSFAVHKNLHTPKAYPGNSGNVDYYSLGKSEEKGMVGLRLMDKLTKDPASARKTRIQNIFQLCGNHRELGHNAGILTPCKTKMEAVDVQPFPAPSGISMETQSSGASVVPFASQKLLSEQNSSDFQLKRNWVSTETAQDFKENNRADDGCKSGSVEVYVKWEASKECPGKSITQLRVVQDSTLADLRKLIEIDLDEDSCKHGFSFLMLGDPTGAPVIKEKEATIHVCKLPICNNQSNIHLACLRPVKGTQRINLPFSSLENKLQFTSGAVSPQFSPKLR</sequence>
<keyword evidence="2 8" id="KW-0547">Nucleotide-binding</keyword>
<dbReference type="GO" id="GO:0005871">
    <property type="term" value="C:kinesin complex"/>
    <property type="evidence" value="ECO:0007669"/>
    <property type="project" value="TreeGrafter"/>
</dbReference>
<dbReference type="Proteomes" id="UP000554482">
    <property type="component" value="Unassembled WGS sequence"/>
</dbReference>
<feature type="compositionally biased region" description="Basic residues" evidence="10">
    <location>
        <begin position="25"/>
        <end position="40"/>
    </location>
</feature>
<evidence type="ECO:0000313" key="12">
    <source>
        <dbReference type="EMBL" id="KAF5202158.1"/>
    </source>
</evidence>
<evidence type="ECO:0000256" key="8">
    <source>
        <dbReference type="PROSITE-ProRule" id="PRU00283"/>
    </source>
</evidence>
<evidence type="ECO:0000256" key="4">
    <source>
        <dbReference type="ARBA" id="ARBA00023054"/>
    </source>
</evidence>
<dbReference type="InterPro" id="IPR036961">
    <property type="entry name" value="Kinesin_motor_dom_sf"/>
</dbReference>
<evidence type="ECO:0000256" key="10">
    <source>
        <dbReference type="SAM" id="MobiDB-lite"/>
    </source>
</evidence>
<feature type="domain" description="Kinesin motor" evidence="11">
    <location>
        <begin position="58"/>
        <end position="386"/>
    </location>
</feature>
<dbReference type="FunFam" id="3.40.850.10:FF:000068">
    <property type="entry name" value="p-loop containing nucleoside triphosphate hydrolase superfamily protein"/>
    <property type="match status" value="1"/>
</dbReference>
<keyword evidence="13" id="KW-1185">Reference proteome</keyword>
<accession>A0A7J6WZY9</accession>
<feature type="region of interest" description="Disordered" evidence="10">
    <location>
        <begin position="1"/>
        <end position="59"/>
    </location>
</feature>
<gene>
    <name evidence="12" type="ORF">FRX31_008249</name>
</gene>
<dbReference type="SMART" id="SM00129">
    <property type="entry name" value="KISc"/>
    <property type="match status" value="1"/>
</dbReference>
<dbReference type="GO" id="GO:0005524">
    <property type="term" value="F:ATP binding"/>
    <property type="evidence" value="ECO:0007669"/>
    <property type="project" value="UniProtKB-UniRule"/>
</dbReference>
<dbReference type="GO" id="GO:0003777">
    <property type="term" value="F:microtubule motor activity"/>
    <property type="evidence" value="ECO:0007669"/>
    <property type="project" value="InterPro"/>
</dbReference>
<comment type="similarity">
    <text evidence="6">Belongs to the TRAFAC class myosin-kinesin ATPase superfamily. Kinesin family. KIN-10 subfamily.</text>
</comment>
<dbReference type="GO" id="GO:0016887">
    <property type="term" value="F:ATP hydrolysis activity"/>
    <property type="evidence" value="ECO:0007669"/>
    <property type="project" value="TreeGrafter"/>
</dbReference>
<protein>
    <recommendedName>
        <fullName evidence="7">Kinesin-like protein KIN-10A</fullName>
    </recommendedName>
</protein>
<feature type="binding site" evidence="8">
    <location>
        <begin position="139"/>
        <end position="146"/>
    </location>
    <ligand>
        <name>ATP</name>
        <dbReference type="ChEBI" id="CHEBI:30616"/>
    </ligand>
</feature>
<dbReference type="PRINTS" id="PR00380">
    <property type="entry name" value="KINESINHEAVY"/>
</dbReference>
<keyword evidence="1" id="KW-0493">Microtubule</keyword>
<dbReference type="Gene3D" id="3.40.850.10">
    <property type="entry name" value="Kinesin motor domain"/>
    <property type="match status" value="1"/>
</dbReference>
<dbReference type="InterPro" id="IPR001752">
    <property type="entry name" value="Kinesin_motor_dom"/>
</dbReference>
<evidence type="ECO:0000259" key="11">
    <source>
        <dbReference type="PROSITE" id="PS50067"/>
    </source>
</evidence>
<evidence type="ECO:0000256" key="7">
    <source>
        <dbReference type="ARBA" id="ARBA00073419"/>
    </source>
</evidence>
<reference evidence="12 13" key="1">
    <citation type="submission" date="2020-06" db="EMBL/GenBank/DDBJ databases">
        <title>Transcriptomic and genomic resources for Thalictrum thalictroides and T. hernandezii: Facilitating candidate gene discovery in an emerging model plant lineage.</title>
        <authorList>
            <person name="Arias T."/>
            <person name="Riano-Pachon D.M."/>
            <person name="Di Stilio V.S."/>
        </authorList>
    </citation>
    <scope>NUCLEOTIDE SEQUENCE [LARGE SCALE GENOMIC DNA]</scope>
    <source>
        <strain evidence="13">cv. WT478/WT964</strain>
        <tissue evidence="12">Leaves</tissue>
    </source>
</reference>
<evidence type="ECO:0000256" key="1">
    <source>
        <dbReference type="ARBA" id="ARBA00022701"/>
    </source>
</evidence>
<dbReference type="InterPro" id="IPR027417">
    <property type="entry name" value="P-loop_NTPase"/>
</dbReference>
<dbReference type="GO" id="GO:0008017">
    <property type="term" value="F:microtubule binding"/>
    <property type="evidence" value="ECO:0007669"/>
    <property type="project" value="InterPro"/>
</dbReference>
<evidence type="ECO:0000256" key="5">
    <source>
        <dbReference type="ARBA" id="ARBA00023175"/>
    </source>
</evidence>
<dbReference type="GO" id="GO:0005874">
    <property type="term" value="C:microtubule"/>
    <property type="evidence" value="ECO:0007669"/>
    <property type="project" value="UniProtKB-KW"/>
</dbReference>
<keyword evidence="4 9" id="KW-0175">Coiled coil</keyword>
<dbReference type="GO" id="GO:0007018">
    <property type="term" value="P:microtubule-based movement"/>
    <property type="evidence" value="ECO:0007669"/>
    <property type="project" value="InterPro"/>
</dbReference>
<dbReference type="OrthoDB" id="3176171at2759"/>
<name>A0A7J6WZY9_THATH</name>
<keyword evidence="3 8" id="KW-0067">ATP-binding</keyword>
<dbReference type="PANTHER" id="PTHR24115">
    <property type="entry name" value="KINESIN-RELATED"/>
    <property type="match status" value="1"/>
</dbReference>
<feature type="compositionally biased region" description="Pro residues" evidence="10">
    <location>
        <begin position="1"/>
        <end position="10"/>
    </location>
</feature>
<keyword evidence="5 8" id="KW-0505">Motor protein</keyword>
<dbReference type="Pfam" id="PF00225">
    <property type="entry name" value="Kinesin"/>
    <property type="match status" value="1"/>
</dbReference>
<dbReference type="PANTHER" id="PTHR24115:SF416">
    <property type="entry name" value="KINESIN-LIKE PROTEIN KIN-10A"/>
    <property type="match status" value="1"/>
</dbReference>